<organism evidence="2 3">
    <name type="scientific">Dioszegia hungarica</name>
    <dbReference type="NCBI Taxonomy" id="4972"/>
    <lineage>
        <taxon>Eukaryota</taxon>
        <taxon>Fungi</taxon>
        <taxon>Dikarya</taxon>
        <taxon>Basidiomycota</taxon>
        <taxon>Agaricomycotina</taxon>
        <taxon>Tremellomycetes</taxon>
        <taxon>Tremellales</taxon>
        <taxon>Bulleribasidiaceae</taxon>
        <taxon>Dioszegia</taxon>
    </lineage>
</organism>
<gene>
    <name evidence="2" type="ORF">MKK02DRAFT_28425</name>
</gene>
<evidence type="ECO:0000313" key="2">
    <source>
        <dbReference type="EMBL" id="KAI9633622.1"/>
    </source>
</evidence>
<sequence length="356" mass="39897">MSSPEPISQHVTQVTTTATGSAPPITEDCVLMPILCPCEMHKDDPATASIRLGFLAVRTADGRTWHWGCLASNVKHALFGSEGDYLTDLEASKLALTTPYQLGRFFARGLENAIYSHSSKDLAETTSRAREKAIKKELRYFPPKWHEKITALPSLGYQIPIDGVPFEGSPPTGSNKPPRDELGRPIALPLWEPCGVSLHDLPTVTTHDDAKTFHRCLQAWDWSHRGYNPSTIVRFVFMGDLRREKAAEYRAQETQATESTQEVEADKEESGENEDDTAEDWREDQMSQASWEDEKTEEAMALEEKEAEEAMALAAWNSEDYQPMKEAILSSLRPFFDGQYTKGFKFPLPPLLSATQ</sequence>
<name>A0AA38H4B7_9TREE</name>
<accession>A0AA38H4B7</accession>
<dbReference type="AlphaFoldDB" id="A0AA38H4B7"/>
<dbReference type="RefSeq" id="XP_052943399.1">
    <property type="nucleotide sequence ID" value="XM_053087550.1"/>
</dbReference>
<dbReference type="EMBL" id="JAKWFO010000008">
    <property type="protein sequence ID" value="KAI9633622.1"/>
    <property type="molecule type" value="Genomic_DNA"/>
</dbReference>
<protein>
    <submittedName>
        <fullName evidence="2">Uncharacterized protein</fullName>
    </submittedName>
</protein>
<dbReference type="GeneID" id="77726755"/>
<reference evidence="2" key="1">
    <citation type="journal article" date="2022" name="G3 (Bethesda)">
        <title>High quality genome of the basidiomycete yeast Dioszegia hungarica PDD-24b-2 isolated from cloud water.</title>
        <authorList>
            <person name="Jarrige D."/>
            <person name="Haridas S."/>
            <person name="Bleykasten-Grosshans C."/>
            <person name="Joly M."/>
            <person name="Nadalig T."/>
            <person name="Sancelme M."/>
            <person name="Vuilleumier S."/>
            <person name="Grigoriev I.V."/>
            <person name="Amato P."/>
            <person name="Bringel F."/>
        </authorList>
    </citation>
    <scope>NUCLEOTIDE SEQUENCE</scope>
    <source>
        <strain evidence="2">PDD-24b-2</strain>
    </source>
</reference>
<comment type="caution">
    <text evidence="2">The sequence shown here is derived from an EMBL/GenBank/DDBJ whole genome shotgun (WGS) entry which is preliminary data.</text>
</comment>
<dbReference type="Proteomes" id="UP001164286">
    <property type="component" value="Unassembled WGS sequence"/>
</dbReference>
<proteinExistence type="predicted"/>
<evidence type="ECO:0000256" key="1">
    <source>
        <dbReference type="SAM" id="MobiDB-lite"/>
    </source>
</evidence>
<feature type="compositionally biased region" description="Acidic residues" evidence="1">
    <location>
        <begin position="261"/>
        <end position="278"/>
    </location>
</feature>
<feature type="region of interest" description="Disordered" evidence="1">
    <location>
        <begin position="248"/>
        <end position="307"/>
    </location>
</feature>
<evidence type="ECO:0000313" key="3">
    <source>
        <dbReference type="Proteomes" id="UP001164286"/>
    </source>
</evidence>
<keyword evidence="3" id="KW-1185">Reference proteome</keyword>